<protein>
    <submittedName>
        <fullName evidence="1">Uncharacterized protein</fullName>
    </submittedName>
</protein>
<reference evidence="1 2" key="1">
    <citation type="submission" date="2024-03" db="EMBL/GenBank/DDBJ databases">
        <title>Bacilli Hybrid Assemblies.</title>
        <authorList>
            <person name="Kovac J."/>
        </authorList>
    </citation>
    <scope>NUCLEOTIDE SEQUENCE [LARGE SCALE GENOMIC DNA]</scope>
    <source>
        <strain evidence="1 2">FSL R7-0666</strain>
    </source>
</reference>
<dbReference type="EMBL" id="JBCITK010000001">
    <property type="protein sequence ID" value="MEN0644192.1"/>
    <property type="molecule type" value="Genomic_DNA"/>
</dbReference>
<proteinExistence type="predicted"/>
<accession>A0ABU9VKQ1</accession>
<dbReference type="Proteomes" id="UP001418796">
    <property type="component" value="Unassembled WGS sequence"/>
</dbReference>
<evidence type="ECO:0000313" key="1">
    <source>
        <dbReference type="EMBL" id="MEN0644192.1"/>
    </source>
</evidence>
<evidence type="ECO:0000313" key="2">
    <source>
        <dbReference type="Proteomes" id="UP001418796"/>
    </source>
</evidence>
<name>A0ABU9VKQ1_9BACI</name>
<keyword evidence="2" id="KW-1185">Reference proteome</keyword>
<organism evidence="1 2">
    <name type="scientific">Alkalicoccobacillus gibsonii</name>
    <dbReference type="NCBI Taxonomy" id="79881"/>
    <lineage>
        <taxon>Bacteria</taxon>
        <taxon>Bacillati</taxon>
        <taxon>Bacillota</taxon>
        <taxon>Bacilli</taxon>
        <taxon>Bacillales</taxon>
        <taxon>Bacillaceae</taxon>
        <taxon>Alkalicoccobacillus</taxon>
    </lineage>
</organism>
<gene>
    <name evidence="1" type="ORF">MKY91_13655</name>
</gene>
<sequence>MVRITKTPTLQMHRVLQHRLQNAVRPNSAAPVEPVSSIAPVTEVISNESANYLYDYERNGWVNRLRTTLKTFYLKERALWKHIRKQRRTIAQFEQFIDTWNETAKQMEKLEQMGLSFQGELRASLKEQSDSLSKVGITVNGLTLAFQRQTTHPHHKWTDQLQTVKVQLYQTYHQLFTLTFQESSSPYEQSPTELQGLIYEKRG</sequence>
<comment type="caution">
    <text evidence="1">The sequence shown here is derived from an EMBL/GenBank/DDBJ whole genome shotgun (WGS) entry which is preliminary data.</text>
</comment>
<dbReference type="RefSeq" id="WP_343130946.1">
    <property type="nucleotide sequence ID" value="NZ_JBCITK010000001.1"/>
</dbReference>